<proteinExistence type="predicted"/>
<protein>
    <submittedName>
        <fullName evidence="3">Retropepsins domain-containing protein</fullName>
    </submittedName>
</protein>
<dbReference type="InterPro" id="IPR001995">
    <property type="entry name" value="Peptidase_A2_cat"/>
</dbReference>
<dbReference type="SUPFAM" id="SSF50630">
    <property type="entry name" value="Acid proteases"/>
    <property type="match status" value="1"/>
</dbReference>
<evidence type="ECO:0000313" key="3">
    <source>
        <dbReference type="EMBL" id="GFR96797.1"/>
    </source>
</evidence>
<dbReference type="AlphaFoldDB" id="A0AAV4HHB8"/>
<dbReference type="GO" id="GO:0004190">
    <property type="term" value="F:aspartic-type endopeptidase activity"/>
    <property type="evidence" value="ECO:0007669"/>
    <property type="project" value="InterPro"/>
</dbReference>
<organism evidence="3 4">
    <name type="scientific">Elysia marginata</name>
    <dbReference type="NCBI Taxonomy" id="1093978"/>
    <lineage>
        <taxon>Eukaryota</taxon>
        <taxon>Metazoa</taxon>
        <taxon>Spiralia</taxon>
        <taxon>Lophotrochozoa</taxon>
        <taxon>Mollusca</taxon>
        <taxon>Gastropoda</taxon>
        <taxon>Heterobranchia</taxon>
        <taxon>Euthyneura</taxon>
        <taxon>Panpulmonata</taxon>
        <taxon>Sacoglossa</taxon>
        <taxon>Placobranchoidea</taxon>
        <taxon>Plakobranchidae</taxon>
        <taxon>Elysia</taxon>
    </lineage>
</organism>
<keyword evidence="4" id="KW-1185">Reference proteome</keyword>
<sequence length="125" mass="12917">MGGSTTVDVIVNGSVVRALLDTGATVSVISRAAVSKLKLSVLPVKDFLHVECANGQTLPYDGYVTMSVSLPNSLASTCIALVIPNENATGAAQLILGTNVIPSLLLASGKMPELEIISCQQQVVH</sequence>
<dbReference type="CDD" id="cd00303">
    <property type="entry name" value="retropepsin_like"/>
    <property type="match status" value="1"/>
</dbReference>
<comment type="caution">
    <text evidence="3">The sequence shown here is derived from an EMBL/GenBank/DDBJ whole genome shotgun (WGS) entry which is preliminary data.</text>
</comment>
<keyword evidence="1" id="KW-0378">Hydrolase</keyword>
<dbReference type="Pfam" id="PF13975">
    <property type="entry name" value="gag-asp_proteas"/>
    <property type="match status" value="1"/>
</dbReference>
<dbReference type="InterPro" id="IPR001969">
    <property type="entry name" value="Aspartic_peptidase_AS"/>
</dbReference>
<feature type="domain" description="Peptidase A2" evidence="2">
    <location>
        <begin position="16"/>
        <end position="31"/>
    </location>
</feature>
<reference evidence="3 4" key="1">
    <citation type="journal article" date="2021" name="Elife">
        <title>Chloroplast acquisition without the gene transfer in kleptoplastic sea slugs, Plakobranchus ocellatus.</title>
        <authorList>
            <person name="Maeda T."/>
            <person name="Takahashi S."/>
            <person name="Yoshida T."/>
            <person name="Shimamura S."/>
            <person name="Takaki Y."/>
            <person name="Nagai Y."/>
            <person name="Toyoda A."/>
            <person name="Suzuki Y."/>
            <person name="Arimoto A."/>
            <person name="Ishii H."/>
            <person name="Satoh N."/>
            <person name="Nishiyama T."/>
            <person name="Hasebe M."/>
            <person name="Maruyama T."/>
            <person name="Minagawa J."/>
            <person name="Obokata J."/>
            <person name="Shigenobu S."/>
        </authorList>
    </citation>
    <scope>NUCLEOTIDE SEQUENCE [LARGE SCALE GENOMIC DNA]</scope>
</reference>
<evidence type="ECO:0000313" key="4">
    <source>
        <dbReference type="Proteomes" id="UP000762676"/>
    </source>
</evidence>
<accession>A0AAV4HHB8</accession>
<dbReference type="GO" id="GO:0006508">
    <property type="term" value="P:proteolysis"/>
    <property type="evidence" value="ECO:0007669"/>
    <property type="project" value="InterPro"/>
</dbReference>
<evidence type="ECO:0000259" key="2">
    <source>
        <dbReference type="PROSITE" id="PS50175"/>
    </source>
</evidence>
<dbReference type="EMBL" id="BMAT01012675">
    <property type="protein sequence ID" value="GFR96797.1"/>
    <property type="molecule type" value="Genomic_DNA"/>
</dbReference>
<gene>
    <name evidence="3" type="ORF">ElyMa_006307700</name>
</gene>
<dbReference type="PROSITE" id="PS00141">
    <property type="entry name" value="ASP_PROTEASE"/>
    <property type="match status" value="1"/>
</dbReference>
<dbReference type="PROSITE" id="PS50175">
    <property type="entry name" value="ASP_PROT_RETROV"/>
    <property type="match status" value="1"/>
</dbReference>
<dbReference type="Gene3D" id="2.40.70.10">
    <property type="entry name" value="Acid Proteases"/>
    <property type="match status" value="1"/>
</dbReference>
<dbReference type="InterPro" id="IPR021109">
    <property type="entry name" value="Peptidase_aspartic_dom_sf"/>
</dbReference>
<evidence type="ECO:0000256" key="1">
    <source>
        <dbReference type="ARBA" id="ARBA00022801"/>
    </source>
</evidence>
<dbReference type="Proteomes" id="UP000762676">
    <property type="component" value="Unassembled WGS sequence"/>
</dbReference>
<name>A0AAV4HHB8_9GAST</name>